<evidence type="ECO:0000313" key="3">
    <source>
        <dbReference type="Proteomes" id="UP000283745"/>
    </source>
</evidence>
<protein>
    <submittedName>
        <fullName evidence="2">Uncharacterized protein</fullName>
    </submittedName>
</protein>
<keyword evidence="1" id="KW-0175">Coiled coil</keyword>
<gene>
    <name evidence="2" type="ORF">DW740_17405</name>
</gene>
<organism evidence="2 3">
    <name type="scientific">Blautia obeum</name>
    <dbReference type="NCBI Taxonomy" id="40520"/>
    <lineage>
        <taxon>Bacteria</taxon>
        <taxon>Bacillati</taxon>
        <taxon>Bacillota</taxon>
        <taxon>Clostridia</taxon>
        <taxon>Lachnospirales</taxon>
        <taxon>Lachnospiraceae</taxon>
        <taxon>Blautia</taxon>
    </lineage>
</organism>
<reference evidence="2 3" key="1">
    <citation type="submission" date="2018-08" db="EMBL/GenBank/DDBJ databases">
        <title>A genome reference for cultivated species of the human gut microbiota.</title>
        <authorList>
            <person name="Zou Y."/>
            <person name="Xue W."/>
            <person name="Luo G."/>
        </authorList>
    </citation>
    <scope>NUCLEOTIDE SEQUENCE [LARGE SCALE GENOMIC DNA]</scope>
    <source>
        <strain evidence="2 3">AM28-23</strain>
    </source>
</reference>
<dbReference type="Proteomes" id="UP000283745">
    <property type="component" value="Unassembled WGS sequence"/>
</dbReference>
<proteinExistence type="predicted"/>
<evidence type="ECO:0000256" key="1">
    <source>
        <dbReference type="SAM" id="Coils"/>
    </source>
</evidence>
<dbReference type="EMBL" id="QSKF01000028">
    <property type="protein sequence ID" value="RHE36017.1"/>
    <property type="molecule type" value="Genomic_DNA"/>
</dbReference>
<dbReference type="AlphaFoldDB" id="A0A414IZM8"/>
<name>A0A414IZM8_9FIRM</name>
<sequence>MSLFSKIKNVFNSSSIDIPDAQTIYFKNGEMYKVYPTDKESWYDARYLVSDGVKYDLENLDDLRCIPIPAFTNIDIMHGYGITGSLEYVLRMKAGNLRRKGLLEESNSILERIHLFMGAADNGYQEKDFLIYSHFLLKEGRFEESAKYKAIVQSYLKTLRVCHNSFSFYNRAKDVMDKLLSDCRKYNTDYISMSAHRACCEECNKLQGRVYSISGKSKIFPKLPDVIRETGRVHDGCGHNFSVFFYTGKDDTIFDKNGNSVNAIKSSQRPFKDDRTAEEKKNYLEHLEQLQKEKQKDLDEIEYYHIFYELPEIAPKSFGGYRKMKNAQTKNFLKLKDQAIKHGISIS</sequence>
<dbReference type="RefSeq" id="WP_118050754.1">
    <property type="nucleotide sequence ID" value="NZ_CABJFK010000028.1"/>
</dbReference>
<feature type="coiled-coil region" evidence="1">
    <location>
        <begin position="273"/>
        <end position="300"/>
    </location>
</feature>
<evidence type="ECO:0000313" key="2">
    <source>
        <dbReference type="EMBL" id="RHE36017.1"/>
    </source>
</evidence>
<comment type="caution">
    <text evidence="2">The sequence shown here is derived from an EMBL/GenBank/DDBJ whole genome shotgun (WGS) entry which is preliminary data.</text>
</comment>
<accession>A0A414IZM8</accession>
<dbReference type="GO" id="GO:0005198">
    <property type="term" value="F:structural molecule activity"/>
    <property type="evidence" value="ECO:0007669"/>
    <property type="project" value="InterPro"/>
</dbReference>